<accession>A0AC34G3L3</accession>
<reference evidence="2" key="1">
    <citation type="submission" date="2022-11" db="UniProtKB">
        <authorList>
            <consortium name="WormBaseParasite"/>
        </authorList>
    </citation>
    <scope>IDENTIFICATION</scope>
</reference>
<dbReference type="WBParaSite" id="ES5_v2.g24070.t1">
    <property type="protein sequence ID" value="ES5_v2.g24070.t1"/>
    <property type="gene ID" value="ES5_v2.g24070"/>
</dbReference>
<protein>
    <submittedName>
        <fullName evidence="2">Uncharacterized protein</fullName>
    </submittedName>
</protein>
<proteinExistence type="predicted"/>
<dbReference type="Proteomes" id="UP000887579">
    <property type="component" value="Unplaced"/>
</dbReference>
<evidence type="ECO:0000313" key="1">
    <source>
        <dbReference type="Proteomes" id="UP000887579"/>
    </source>
</evidence>
<organism evidence="1 2">
    <name type="scientific">Panagrolaimus sp. ES5</name>
    <dbReference type="NCBI Taxonomy" id="591445"/>
    <lineage>
        <taxon>Eukaryota</taxon>
        <taxon>Metazoa</taxon>
        <taxon>Ecdysozoa</taxon>
        <taxon>Nematoda</taxon>
        <taxon>Chromadorea</taxon>
        <taxon>Rhabditida</taxon>
        <taxon>Tylenchina</taxon>
        <taxon>Panagrolaimomorpha</taxon>
        <taxon>Panagrolaimoidea</taxon>
        <taxon>Panagrolaimidae</taxon>
        <taxon>Panagrolaimus</taxon>
    </lineage>
</organism>
<name>A0AC34G3L3_9BILA</name>
<sequence>MIAKGLFIFTFCFLFVQINGCTCSCFNGKCTPSCCSPENPCCEVQEAPKWKFPAIPEVEHDPTASWLQPDPPIVSSQASSTFFKSSLFLFVTVFVLTNFLN</sequence>
<evidence type="ECO:0000313" key="2">
    <source>
        <dbReference type="WBParaSite" id="ES5_v2.g24070.t1"/>
    </source>
</evidence>